<dbReference type="Proteomes" id="UP000716291">
    <property type="component" value="Unassembled WGS sequence"/>
</dbReference>
<reference evidence="2" key="1">
    <citation type="journal article" date="2020" name="Microb. Genom.">
        <title>Genetic diversity of clinical and environmental Mucorales isolates obtained from an investigation of mucormycosis cases among solid organ transplant recipients.</title>
        <authorList>
            <person name="Nguyen M.H."/>
            <person name="Kaul D."/>
            <person name="Muto C."/>
            <person name="Cheng S.J."/>
            <person name="Richter R.A."/>
            <person name="Bruno V.M."/>
            <person name="Liu G."/>
            <person name="Beyhan S."/>
            <person name="Sundermann A.J."/>
            <person name="Mounaud S."/>
            <person name="Pasculle A.W."/>
            <person name="Nierman W.C."/>
            <person name="Driscoll E."/>
            <person name="Cumbie R."/>
            <person name="Clancy C.J."/>
            <person name="Dupont C.L."/>
        </authorList>
    </citation>
    <scope>NUCLEOTIDE SEQUENCE</scope>
    <source>
        <strain evidence="2">GL11</strain>
    </source>
</reference>
<proteinExistence type="predicted"/>
<evidence type="ECO:0000313" key="2">
    <source>
        <dbReference type="EMBL" id="KAG1304647.1"/>
    </source>
</evidence>
<evidence type="ECO:0000256" key="1">
    <source>
        <dbReference type="SAM" id="MobiDB-lite"/>
    </source>
</evidence>
<sequence>MSQEYLNSLSQCADAQLILASKVQLQRIRQAEEIISKDDIHFTGLDKTLGESLLQFAEEMEVSDAKSKYFYYLSNNCILDISNTAKNTQMSYFTVSVQKLIKTKFAIPATESDSRNIDCLVKHFKKINSVASINKAIHAVEKYSPKNIQEKNIKRIYEYILSMHTERPWIFNKSVRSNYSEEDYKLKFWAYIIETFFAHKQNMVLQWGDTMTNICKSKNLKFKLDLHIVVLNDEEVVVDGMTAEVAKTATKQKLYDDKLKSILASKCHINNFLQTVPYITAEEIKKLKFPIMQIMGMDVHVYVLRLPCRGIYVVDNEFSFSFPHNMKTLRENVQKLINGLSLAMLEDLCLVYETNQIDPNDAMKRVVEESGRKKKLNVKAWTTEVFYNDAYDDLSNDNEEQEQVDEDSDGHEEGE</sequence>
<dbReference type="OrthoDB" id="2283195at2759"/>
<keyword evidence="3" id="KW-1185">Reference proteome</keyword>
<organism evidence="2 3">
    <name type="scientific">Rhizopus oryzae</name>
    <name type="common">Mucormycosis agent</name>
    <name type="synonym">Rhizopus arrhizus var. delemar</name>
    <dbReference type="NCBI Taxonomy" id="64495"/>
    <lineage>
        <taxon>Eukaryota</taxon>
        <taxon>Fungi</taxon>
        <taxon>Fungi incertae sedis</taxon>
        <taxon>Mucoromycota</taxon>
        <taxon>Mucoromycotina</taxon>
        <taxon>Mucoromycetes</taxon>
        <taxon>Mucorales</taxon>
        <taxon>Mucorineae</taxon>
        <taxon>Rhizopodaceae</taxon>
        <taxon>Rhizopus</taxon>
    </lineage>
</organism>
<accession>A0A9P7BPQ2</accession>
<dbReference type="EMBL" id="JAANQT010001575">
    <property type="protein sequence ID" value="KAG1304647.1"/>
    <property type="molecule type" value="Genomic_DNA"/>
</dbReference>
<dbReference type="AlphaFoldDB" id="A0A9P7BPQ2"/>
<evidence type="ECO:0000313" key="3">
    <source>
        <dbReference type="Proteomes" id="UP000716291"/>
    </source>
</evidence>
<feature type="region of interest" description="Disordered" evidence="1">
    <location>
        <begin position="392"/>
        <end position="415"/>
    </location>
</feature>
<name>A0A9P7BPQ2_RHIOR</name>
<protein>
    <submittedName>
        <fullName evidence="2">Uncharacterized protein</fullName>
    </submittedName>
</protein>
<comment type="caution">
    <text evidence="2">The sequence shown here is derived from an EMBL/GenBank/DDBJ whole genome shotgun (WGS) entry which is preliminary data.</text>
</comment>
<gene>
    <name evidence="2" type="ORF">G6F64_009029</name>
</gene>